<dbReference type="EMBL" id="QUNI01000003">
    <property type="protein sequence ID" value="REH00121.1"/>
    <property type="molecule type" value="Genomic_DNA"/>
</dbReference>
<feature type="domain" description="Peptidase M16 C-terminal" evidence="2">
    <location>
        <begin position="195"/>
        <end position="373"/>
    </location>
</feature>
<dbReference type="AlphaFoldDB" id="A0A3E0EQW7"/>
<dbReference type="InterPro" id="IPR011249">
    <property type="entry name" value="Metalloenz_LuxS/M16"/>
</dbReference>
<dbReference type="GO" id="GO:0046872">
    <property type="term" value="F:metal ion binding"/>
    <property type="evidence" value="ECO:0007669"/>
    <property type="project" value="InterPro"/>
</dbReference>
<dbReference type="PANTHER" id="PTHR11851">
    <property type="entry name" value="METALLOPROTEASE"/>
    <property type="match status" value="1"/>
</dbReference>
<dbReference type="Pfam" id="PF05193">
    <property type="entry name" value="Peptidase_M16_C"/>
    <property type="match status" value="1"/>
</dbReference>
<organism evidence="3 4">
    <name type="scientific">Flavobacterium aquicola</name>
    <dbReference type="NCBI Taxonomy" id="1682742"/>
    <lineage>
        <taxon>Bacteria</taxon>
        <taxon>Pseudomonadati</taxon>
        <taxon>Bacteroidota</taxon>
        <taxon>Flavobacteriia</taxon>
        <taxon>Flavobacteriales</taxon>
        <taxon>Flavobacteriaceae</taxon>
        <taxon>Flavobacterium</taxon>
    </lineage>
</organism>
<proteinExistence type="predicted"/>
<evidence type="ECO:0000313" key="4">
    <source>
        <dbReference type="Proteomes" id="UP000257136"/>
    </source>
</evidence>
<name>A0A3E0EQW7_9FLAO</name>
<protein>
    <submittedName>
        <fullName evidence="3">Putative Zn-dependent peptidase</fullName>
    </submittedName>
</protein>
<dbReference type="Gene3D" id="3.30.830.10">
    <property type="entry name" value="Metalloenzyme, LuxS/M16 peptidase-like"/>
    <property type="match status" value="2"/>
</dbReference>
<sequence length="682" mass="75051">MKKISIIFILLLVTGIMQAQDRTQPKPGKSPTINIKKPQTFVLANGMKVMVVENHKLPRVSFNLTLDNAPFAEGNKKGVDQLTSNLIGNGSKKTTKAAFNEEIDFLGADIYFSAQGATANSLSKYSGRVLELMAEGALNPNFTQEEFDKEKAKLIEGMKAEEKSVPAIANRVVDALAFGKNHPSGEFVTEATLNNITLADVQTNYHNYFVPENAYLVIIGDIKYSNVKTAVEKLFGSWEKRSAPKTSYDAPVNVSNLQINLVDVPNAVQSEITLVNTVNLKMGDPDFFPAVIANQILGGDFNSYLNMSLREKHAWTYGARSNVGAGKYTTKFYAKSAVRNAVTDSAVVEFIKEIKRIRTEKVTDEVLKTVKAGYIGRFVMQVEKPQSVARYALNIETENLPADFYEKYIQTVNAVTADDVLRVANKYFLIDNTRIVIAGKGSEIGPGLEKLNIPIFYFDKYGTPLEKPVLKKEIPAGITAKNVLENYIKAIGGDKAVTSVKSIAMKGSTSIPQAPSPLTFTSKTDTKGNSLVELAMGPMSVMKQVVNQKGAYAIQQGQRKDFEGAELAEMKASATPFEEVLLLKNPALTIDRIENINGNDAYAIKNGKTTYFYDTKTGLKLSESKIIEQGGQTMNVTTNFEDYKEVKSVKVPFTIIQNVGIELNIKMSEITINEGVKDTDFQ</sequence>
<dbReference type="RefSeq" id="WP_245980380.1">
    <property type="nucleotide sequence ID" value="NZ_QUNI01000003.1"/>
</dbReference>
<dbReference type="InterPro" id="IPR050361">
    <property type="entry name" value="MPP/UQCRC_Complex"/>
</dbReference>
<dbReference type="SUPFAM" id="SSF63411">
    <property type="entry name" value="LuxS/MPP-like metallohydrolase"/>
    <property type="match status" value="2"/>
</dbReference>
<evidence type="ECO:0000256" key="1">
    <source>
        <dbReference type="SAM" id="SignalP"/>
    </source>
</evidence>
<dbReference type="InterPro" id="IPR007863">
    <property type="entry name" value="Peptidase_M16_C"/>
</dbReference>
<accession>A0A3E0EQW7</accession>
<comment type="caution">
    <text evidence="3">The sequence shown here is derived from an EMBL/GenBank/DDBJ whole genome shotgun (WGS) entry which is preliminary data.</text>
</comment>
<reference evidence="3 4" key="1">
    <citation type="submission" date="2018-08" db="EMBL/GenBank/DDBJ databases">
        <title>Genomic Encyclopedia of Archaeal and Bacterial Type Strains, Phase II (KMG-II): from individual species to whole genera.</title>
        <authorList>
            <person name="Goeker M."/>
        </authorList>
    </citation>
    <scope>NUCLEOTIDE SEQUENCE [LARGE SCALE GENOMIC DNA]</scope>
    <source>
        <strain evidence="3 4">DSM 100880</strain>
    </source>
</reference>
<feature type="signal peptide" evidence="1">
    <location>
        <begin position="1"/>
        <end position="19"/>
    </location>
</feature>
<dbReference type="Proteomes" id="UP000257136">
    <property type="component" value="Unassembled WGS sequence"/>
</dbReference>
<evidence type="ECO:0000259" key="2">
    <source>
        <dbReference type="Pfam" id="PF05193"/>
    </source>
</evidence>
<evidence type="ECO:0000313" key="3">
    <source>
        <dbReference type="EMBL" id="REH00121.1"/>
    </source>
</evidence>
<keyword evidence="1" id="KW-0732">Signal</keyword>
<dbReference type="PANTHER" id="PTHR11851:SF224">
    <property type="entry name" value="PROCESSING PROTEASE"/>
    <property type="match status" value="1"/>
</dbReference>
<gene>
    <name evidence="3" type="ORF">C8P67_10391</name>
</gene>
<feature type="chain" id="PRO_5017802018" evidence="1">
    <location>
        <begin position="20"/>
        <end position="682"/>
    </location>
</feature>
<keyword evidence="4" id="KW-1185">Reference proteome</keyword>